<feature type="region of interest" description="Disordered" evidence="9">
    <location>
        <begin position="1372"/>
        <end position="1393"/>
    </location>
</feature>
<dbReference type="GO" id="GO:0016887">
    <property type="term" value="F:ATP hydrolysis activity"/>
    <property type="evidence" value="ECO:0007669"/>
    <property type="project" value="InterPro"/>
</dbReference>
<dbReference type="InterPro" id="IPR011527">
    <property type="entry name" value="ABC1_TM_dom"/>
</dbReference>
<evidence type="ECO:0000256" key="1">
    <source>
        <dbReference type="ARBA" id="ARBA00004141"/>
    </source>
</evidence>
<feature type="transmembrane region" description="Helical" evidence="10">
    <location>
        <begin position="1276"/>
        <end position="1305"/>
    </location>
</feature>
<dbReference type="OrthoDB" id="6500128at2759"/>
<feature type="transmembrane region" description="Helical" evidence="10">
    <location>
        <begin position="1104"/>
        <end position="1129"/>
    </location>
</feature>
<proteinExistence type="inferred from homology"/>
<evidence type="ECO:0000256" key="5">
    <source>
        <dbReference type="ARBA" id="ARBA00022741"/>
    </source>
</evidence>
<evidence type="ECO:0000256" key="10">
    <source>
        <dbReference type="SAM" id="Phobius"/>
    </source>
</evidence>
<evidence type="ECO:0000259" key="12">
    <source>
        <dbReference type="PROSITE" id="PS50929"/>
    </source>
</evidence>
<keyword evidence="14" id="KW-1185">Reference proteome</keyword>
<dbReference type="PROSITE" id="PS50893">
    <property type="entry name" value="ABC_TRANSPORTER_2"/>
    <property type="match status" value="2"/>
</dbReference>
<feature type="compositionally biased region" description="Basic and acidic residues" evidence="9">
    <location>
        <begin position="867"/>
        <end position="883"/>
    </location>
</feature>
<evidence type="ECO:0000313" key="14">
    <source>
        <dbReference type="Proteomes" id="UP000660262"/>
    </source>
</evidence>
<dbReference type="Pfam" id="PF00664">
    <property type="entry name" value="ABC_membrane"/>
    <property type="match status" value="2"/>
</dbReference>
<feature type="region of interest" description="Disordered" evidence="9">
    <location>
        <begin position="793"/>
        <end position="814"/>
    </location>
</feature>
<dbReference type="InterPro" id="IPR003593">
    <property type="entry name" value="AAA+_ATPase"/>
</dbReference>
<feature type="transmembrane region" description="Helical" evidence="10">
    <location>
        <begin position="1192"/>
        <end position="1221"/>
    </location>
</feature>
<dbReference type="Pfam" id="PF00005">
    <property type="entry name" value="ABC_tran"/>
    <property type="match status" value="2"/>
</dbReference>
<feature type="region of interest" description="Disordered" evidence="9">
    <location>
        <begin position="500"/>
        <end position="531"/>
    </location>
</feature>
<dbReference type="Gene3D" id="1.20.1560.10">
    <property type="entry name" value="ABC transporter type 1, transmembrane domain"/>
    <property type="match status" value="2"/>
</dbReference>
<evidence type="ECO:0000256" key="3">
    <source>
        <dbReference type="ARBA" id="ARBA00022448"/>
    </source>
</evidence>
<organism evidence="13 14">
    <name type="scientific">Pycnococcus provasolii</name>
    <dbReference type="NCBI Taxonomy" id="41880"/>
    <lineage>
        <taxon>Eukaryota</taxon>
        <taxon>Viridiplantae</taxon>
        <taxon>Chlorophyta</taxon>
        <taxon>Pseudoscourfieldiophyceae</taxon>
        <taxon>Pseudoscourfieldiales</taxon>
        <taxon>Pycnococcaceae</taxon>
        <taxon>Pycnococcus</taxon>
    </lineage>
</organism>
<dbReference type="GO" id="GO:0016020">
    <property type="term" value="C:membrane"/>
    <property type="evidence" value="ECO:0007669"/>
    <property type="project" value="UniProtKB-SubCell"/>
</dbReference>
<dbReference type="Gene3D" id="3.40.50.300">
    <property type="entry name" value="P-loop containing nucleotide triphosphate hydrolases"/>
    <property type="match status" value="2"/>
</dbReference>
<evidence type="ECO:0000256" key="4">
    <source>
        <dbReference type="ARBA" id="ARBA00022692"/>
    </source>
</evidence>
<feature type="compositionally biased region" description="Low complexity" evidence="9">
    <location>
        <begin position="981"/>
        <end position="997"/>
    </location>
</feature>
<dbReference type="SUPFAM" id="SSF90123">
    <property type="entry name" value="ABC transporter transmembrane region"/>
    <property type="match status" value="2"/>
</dbReference>
<dbReference type="SMART" id="SM00382">
    <property type="entry name" value="AAA"/>
    <property type="match status" value="2"/>
</dbReference>
<dbReference type="CDD" id="cd18580">
    <property type="entry name" value="ABC_6TM_ABCC_D2"/>
    <property type="match status" value="1"/>
</dbReference>
<dbReference type="Proteomes" id="UP000660262">
    <property type="component" value="Unassembled WGS sequence"/>
</dbReference>
<evidence type="ECO:0000313" key="13">
    <source>
        <dbReference type="EMBL" id="GHP04908.1"/>
    </source>
</evidence>
<feature type="region of interest" description="Disordered" evidence="9">
    <location>
        <begin position="837"/>
        <end position="912"/>
    </location>
</feature>
<feature type="transmembrane region" description="Helical" evidence="10">
    <location>
        <begin position="1317"/>
        <end position="1338"/>
    </location>
</feature>
<dbReference type="CDD" id="cd18579">
    <property type="entry name" value="ABC_6TM_ABCC_D1"/>
    <property type="match status" value="1"/>
</dbReference>
<comment type="subcellular location">
    <subcellularLocation>
        <location evidence="1">Membrane</location>
        <topology evidence="1">Multi-pass membrane protein</topology>
    </subcellularLocation>
</comment>
<evidence type="ECO:0000256" key="7">
    <source>
        <dbReference type="ARBA" id="ARBA00022989"/>
    </source>
</evidence>
<sequence length="1671" mass="177857">MTTPAVVAHPRRTYWHVSGTIYQGFKRTLTFDHIWPLRNDFEAWPLMHLFSRRWAAYLTKCATQYHQQHQQQPSSSSMMSAQDRIEHGNGSMIELTNGNHVADSSSTSSGSIGDGRKQRTHSTTKQKKPMIPPLGLAHVLYFDMFRTPVACAAVLTLIRQATYLAMPMMLRNLLDELEQPNINASRAYMYAALLTLFQMIAGVSLRIALFRSFLVGLNMHATVAVSVFRKALCLSPAARQGITSGQIQTYLMNDAWSYHDFSPVMHQIWVVPLTVCVVIALLFSQLGLSFFAGLATMTTIFAICAYLANVITRLRQRQVRATDRRLGIVNDVFGSGSVGIQAVKSNAWEGTIGDMADVHRAEEVRLLRHRALLQGLQLSLMVASAPLMSLASFGVHAARGKPMTASVVFTSMALFQALRTPLILLPQAIVQLVQVMVSSTRLTTFLSMPESLPTSYDHEIDGGGGGGSGGGGDGNTNKTLPRRGDTILKLECATFAWDPESADTSHINPSPSSPSSSSRSSNSGDAESAEEDAASFVLRDVSLTLHAGELVAVTGPVGGGKSTLAAALLGEVSLVSGRRTASYRKAAYAPQEPFIVSGTLRDNVVFGQPLHLAWYKEVVRRSQLSADIAQLHRGDATAIGKGGVGLSGGQAMRTMLARCAYAGRAVDLAVLDDTLSALDAVVASAAFAEVVKDPLGPLALACKVMCTHNAAHTAASDRVVFVANGTIAFQGAPRDFSSWLTSQSNLPAEARLGTQGGRVDDGDEDLAVAALRLSPSLTRLRIQRGLDDLHAGKAAAEEDQSQGGDASAAALPSGASAWGGSTYRALAAQRRTTAMTRAAVARTTSISQPGTPTRSAGNPRTEQAFRLGEKDPADVGHRVDGRRPLVRKRRKAHGGGRARSHSPGRRLARGDEVEGAPAVVPLTVPAATPRFGLVALEAGDGVIDTRSVDAPTTRRALPKLSSSTRLSSTPTGGRSPPPPRSSSSSAAAETTRTMRTAGTDDDEEVVEGEVGWGVYLGYLSASGSVWFWVVVFLGYCTVQATQGGGEYWLSRWADRAVLAEDCVQLYDSLPARGTAADISTAQASFYETCGTSVSDTAVNTGRELGVYAIFTVGTLLLLCFAASVAGIAYTSAAKALWVRLWHRLLRAPLAFHDASRAGRFSGVCTRDIFICDETLGTNWNIYLYTIATSLGMFALVCIIVPPFLALAIPAGILYCALLSYYRRTSRAMQRIEAVQRAPAYALLSEALAGVAPLRSAHLIRKYVKAMARRVDRRSAVLYHLMSANCWLGLSMEALSSAIVAFAAFASVGFAISGSLTAGAAGLVVTNAIMVTGLLAGGVQTATQLEVEMNAVERIRGVSEEATPEVQTLRLMGGSFEDDDSDDEGTSSPPEWPDAELEASADALTAKEELEMDAWPADSSVRFRRYWMRYRMDLPAVLRGVNLDIPAGSRLAVVGRTGSGKSSLAAALIRNPGPGCTAGSLLVGGRDVKTVPLARLRRHIALLPQEPWVLRGSVRENLGGDACVDSDAWALLRSLGLADAVRNLPVEIAGSGGGLDGKLSTAAWSRGQRQLLALARAVLRRPAILVLDEATASLDEASEKRVLAAADNHATAAHCTVISVVHRVAIALAHDAHDRQVAVLDAGRVAEVGPASELTARDGGAFARLVQAHSAG</sequence>
<keyword evidence="7 10" id="KW-1133">Transmembrane helix</keyword>
<evidence type="ECO:0000256" key="6">
    <source>
        <dbReference type="ARBA" id="ARBA00022840"/>
    </source>
</evidence>
<feature type="compositionally biased region" description="Basic residues" evidence="9">
    <location>
        <begin position="884"/>
        <end position="907"/>
    </location>
</feature>
<feature type="domain" description="ABC transmembrane type-1" evidence="12">
    <location>
        <begin position="152"/>
        <end position="434"/>
    </location>
</feature>
<comment type="similarity">
    <text evidence="2">Belongs to the ABC transporter superfamily. ABCC family. Conjugate transporter (TC 3.A.1.208) subfamily.</text>
</comment>
<feature type="compositionally biased region" description="Polar residues" evidence="9">
    <location>
        <begin position="94"/>
        <end position="103"/>
    </location>
</feature>
<dbReference type="InterPro" id="IPR003439">
    <property type="entry name" value="ABC_transporter-like_ATP-bd"/>
</dbReference>
<feature type="compositionally biased region" description="Low complexity" evidence="9">
    <location>
        <begin position="803"/>
        <end position="814"/>
    </location>
</feature>
<dbReference type="PANTHER" id="PTHR24223">
    <property type="entry name" value="ATP-BINDING CASSETTE SUB-FAMILY C"/>
    <property type="match status" value="1"/>
</dbReference>
<keyword evidence="6" id="KW-0067">ATP-binding</keyword>
<comment type="caution">
    <text evidence="13">The sequence shown here is derived from an EMBL/GenBank/DDBJ whole genome shotgun (WGS) entry which is preliminary data.</text>
</comment>
<dbReference type="InterPro" id="IPR036640">
    <property type="entry name" value="ABC1_TM_sf"/>
</dbReference>
<evidence type="ECO:0000256" key="2">
    <source>
        <dbReference type="ARBA" id="ARBA00009726"/>
    </source>
</evidence>
<feature type="transmembrane region" description="Helical" evidence="10">
    <location>
        <begin position="290"/>
        <end position="311"/>
    </location>
</feature>
<dbReference type="InterPro" id="IPR044726">
    <property type="entry name" value="ABCC_6TM_D2"/>
</dbReference>
<keyword evidence="5" id="KW-0547">Nucleotide-binding</keyword>
<accession>A0A830HDU0</accession>
<dbReference type="GO" id="GO:0140359">
    <property type="term" value="F:ABC-type transporter activity"/>
    <property type="evidence" value="ECO:0007669"/>
    <property type="project" value="InterPro"/>
</dbReference>
<feature type="compositionally biased region" description="Acidic residues" evidence="9">
    <location>
        <begin position="1375"/>
        <end position="1384"/>
    </location>
</feature>
<feature type="compositionally biased region" description="Polar residues" evidence="9">
    <location>
        <begin position="845"/>
        <end position="861"/>
    </location>
</feature>
<keyword evidence="3" id="KW-0813">Transport</keyword>
<dbReference type="SUPFAM" id="SSF52540">
    <property type="entry name" value="P-loop containing nucleoside triphosphate hydrolases"/>
    <property type="match status" value="2"/>
</dbReference>
<reference evidence="13" key="1">
    <citation type="submission" date="2020-10" db="EMBL/GenBank/DDBJ databases">
        <title>Unveiling of a novel bifunctional photoreceptor, Dualchrome1, isolated from a cosmopolitan green alga.</title>
        <authorList>
            <person name="Suzuki S."/>
            <person name="Kawachi M."/>
        </authorList>
    </citation>
    <scope>NUCLEOTIDE SEQUENCE</scope>
    <source>
        <strain evidence="13">NIES 2893</strain>
    </source>
</reference>
<feature type="transmembrane region" description="Helical" evidence="10">
    <location>
        <begin position="268"/>
        <end position="284"/>
    </location>
</feature>
<gene>
    <name evidence="13" type="ORF">PPROV_000366000</name>
</gene>
<dbReference type="InterPro" id="IPR044746">
    <property type="entry name" value="ABCC_6TM_D1"/>
</dbReference>
<feature type="domain" description="ABC transmembrane type-1" evidence="12">
    <location>
        <begin position="1047"/>
        <end position="1345"/>
    </location>
</feature>
<feature type="region of interest" description="Disordered" evidence="9">
    <location>
        <begin position="91"/>
        <end position="128"/>
    </location>
</feature>
<feature type="region of interest" description="Disordered" evidence="9">
    <location>
        <begin position="456"/>
        <end position="482"/>
    </location>
</feature>
<evidence type="ECO:0000256" key="9">
    <source>
        <dbReference type="SAM" id="MobiDB-lite"/>
    </source>
</evidence>
<feature type="domain" description="ABC transporter" evidence="11">
    <location>
        <begin position="518"/>
        <end position="749"/>
    </location>
</feature>
<name>A0A830HDU0_9CHLO</name>
<dbReference type="InterPro" id="IPR027417">
    <property type="entry name" value="P-loop_NTPase"/>
</dbReference>
<evidence type="ECO:0000259" key="11">
    <source>
        <dbReference type="PROSITE" id="PS50893"/>
    </source>
</evidence>
<dbReference type="PROSITE" id="PS50929">
    <property type="entry name" value="ABC_TM1F"/>
    <property type="match status" value="2"/>
</dbReference>
<feature type="compositionally biased region" description="Low complexity" evidence="9">
    <location>
        <begin position="508"/>
        <end position="526"/>
    </location>
</feature>
<feature type="compositionally biased region" description="Basic residues" evidence="9">
    <location>
        <begin position="118"/>
        <end position="128"/>
    </location>
</feature>
<feature type="compositionally biased region" description="Low complexity" evidence="9">
    <location>
        <begin position="958"/>
        <end position="974"/>
    </location>
</feature>
<feature type="region of interest" description="Disordered" evidence="9">
    <location>
        <begin position="947"/>
        <end position="1003"/>
    </location>
</feature>
<feature type="transmembrane region" description="Helical" evidence="10">
    <location>
        <begin position="187"/>
        <end position="209"/>
    </location>
</feature>
<protein>
    <submittedName>
        <fullName evidence="13">Uncharacterized protein</fullName>
    </submittedName>
</protein>
<dbReference type="EMBL" id="BNJQ01000009">
    <property type="protein sequence ID" value="GHP04908.1"/>
    <property type="molecule type" value="Genomic_DNA"/>
</dbReference>
<keyword evidence="8 10" id="KW-0472">Membrane</keyword>
<feature type="compositionally biased region" description="Gly residues" evidence="9">
    <location>
        <begin position="462"/>
        <end position="474"/>
    </location>
</feature>
<keyword evidence="4 10" id="KW-0812">Transmembrane</keyword>
<dbReference type="GO" id="GO:0005524">
    <property type="term" value="F:ATP binding"/>
    <property type="evidence" value="ECO:0007669"/>
    <property type="project" value="UniProtKB-KW"/>
</dbReference>
<dbReference type="InterPro" id="IPR050173">
    <property type="entry name" value="ABC_transporter_C-like"/>
</dbReference>
<feature type="domain" description="ABC transporter" evidence="11">
    <location>
        <begin position="1420"/>
        <end position="1666"/>
    </location>
</feature>
<evidence type="ECO:0000256" key="8">
    <source>
        <dbReference type="ARBA" id="ARBA00023136"/>
    </source>
</evidence>